<dbReference type="InParanoid" id="A0A4R2P691"/>
<dbReference type="InterPro" id="IPR007527">
    <property type="entry name" value="Znf_SWIM"/>
</dbReference>
<proteinExistence type="predicted"/>
<keyword evidence="1" id="KW-0479">Metal-binding</keyword>
<dbReference type="PROSITE" id="PS50966">
    <property type="entry name" value="ZF_SWIM"/>
    <property type="match status" value="1"/>
</dbReference>
<organism evidence="3 4">
    <name type="scientific">Rhodothalassium salexigens DSM 2132</name>
    <dbReference type="NCBI Taxonomy" id="1188247"/>
    <lineage>
        <taxon>Bacteria</taxon>
        <taxon>Pseudomonadati</taxon>
        <taxon>Pseudomonadota</taxon>
        <taxon>Alphaproteobacteria</taxon>
        <taxon>Rhodothalassiales</taxon>
        <taxon>Rhodothalassiaceae</taxon>
        <taxon>Rhodothalassium</taxon>
    </lineage>
</organism>
<keyword evidence="1" id="KW-0862">Zinc</keyword>
<dbReference type="GO" id="GO:0008270">
    <property type="term" value="F:zinc ion binding"/>
    <property type="evidence" value="ECO:0007669"/>
    <property type="project" value="UniProtKB-KW"/>
</dbReference>
<comment type="caution">
    <text evidence="3">The sequence shown here is derived from an EMBL/GenBank/DDBJ whole genome shotgun (WGS) entry which is preliminary data.</text>
</comment>
<evidence type="ECO:0000313" key="3">
    <source>
        <dbReference type="EMBL" id="TCP29501.1"/>
    </source>
</evidence>
<dbReference type="EMBL" id="SLXO01000020">
    <property type="protein sequence ID" value="TCP29501.1"/>
    <property type="molecule type" value="Genomic_DNA"/>
</dbReference>
<dbReference type="Pfam" id="PF04434">
    <property type="entry name" value="SWIM"/>
    <property type="match status" value="1"/>
</dbReference>
<protein>
    <recommendedName>
        <fullName evidence="2">SWIM-type domain-containing protein</fullName>
    </recommendedName>
</protein>
<keyword evidence="4" id="KW-1185">Reference proteome</keyword>
<gene>
    <name evidence="3" type="ORF">EV659_1206</name>
</gene>
<accession>A0A4R2P691</accession>
<feature type="domain" description="SWIM-type" evidence="2">
    <location>
        <begin position="16"/>
        <end position="54"/>
    </location>
</feature>
<keyword evidence="1" id="KW-0863">Zinc-finger</keyword>
<dbReference type="Proteomes" id="UP000295399">
    <property type="component" value="Unassembled WGS sequence"/>
</dbReference>
<evidence type="ECO:0000256" key="1">
    <source>
        <dbReference type="PROSITE-ProRule" id="PRU00325"/>
    </source>
</evidence>
<evidence type="ECO:0000259" key="2">
    <source>
        <dbReference type="PROSITE" id="PS50966"/>
    </source>
</evidence>
<reference evidence="3 4" key="1">
    <citation type="submission" date="2019-03" db="EMBL/GenBank/DDBJ databases">
        <title>Genomic Encyclopedia of Type Strains, Phase IV (KMG-IV): sequencing the most valuable type-strain genomes for metagenomic binning, comparative biology and taxonomic classification.</title>
        <authorList>
            <person name="Goeker M."/>
        </authorList>
    </citation>
    <scope>NUCLEOTIDE SEQUENCE [LARGE SCALE GENOMIC DNA]</scope>
    <source>
        <strain evidence="3 4">DSM 2132</strain>
    </source>
</reference>
<name>A0A4R2P691_RHOSA</name>
<sequence>MDRLLFYVQGSAKTPYKVTAEGEGEGLRIFCSCPVGRRGRSFCKHIAYLLQGDLKKLVSPYEADVIELIRRAEGSQYLEKAASRVNTDLRRADFAKLKTVQDIAARFRSELEQMGWVIEVTRSEDERQEECLKLRCRFKNGNLRKTPSLILEYVPYDYEYEDDWSANRSIENLKTRARPWGVRGKSQRSVGTWGHPEPAIDRFLEMAKRERPA</sequence>
<dbReference type="AlphaFoldDB" id="A0A4R2P691"/>
<evidence type="ECO:0000313" key="4">
    <source>
        <dbReference type="Proteomes" id="UP000295399"/>
    </source>
</evidence>
<dbReference type="RefSeq" id="WP_184409843.1">
    <property type="nucleotide sequence ID" value="NZ_JACIGF010000020.1"/>
</dbReference>